<feature type="active site" description="Tele-phosphohistidine intermediate" evidence="5">
    <location>
        <position position="74"/>
    </location>
</feature>
<evidence type="ECO:0000256" key="1">
    <source>
        <dbReference type="ARBA" id="ARBA00022448"/>
    </source>
</evidence>
<evidence type="ECO:0000256" key="2">
    <source>
        <dbReference type="ARBA" id="ARBA00022597"/>
    </source>
</evidence>
<comment type="caution">
    <text evidence="8">The sequence shown here is derived from an EMBL/GenBank/DDBJ whole genome shotgun (WGS) entry which is preliminary data.</text>
</comment>
<protein>
    <submittedName>
        <fullName evidence="8">PTS lactose/cellobiose transporter subunit IIA</fullName>
    </submittedName>
</protein>
<keyword evidence="9" id="KW-1185">Reference proteome</keyword>
<dbReference type="OrthoDB" id="389577at2"/>
<accession>A0A845QVS6</accession>
<dbReference type="RefSeq" id="WP_160197491.1">
    <property type="nucleotide sequence ID" value="NZ_QXXA01000009.1"/>
</dbReference>
<keyword evidence="6" id="KW-0460">Magnesium</keyword>
<sequence>MNEEKIFGIIATAGDAKGTAHEALNYAEKFEFEKAEELMEEASKTMTEAHKLQTEMIHAEAAGDKVDVNIILIHAQDHLMTAMSEMNMIERFIKMYKKISER</sequence>
<dbReference type="PIRSF" id="PIRSF000699">
    <property type="entry name" value="PTS_IILac_III"/>
    <property type="match status" value="1"/>
</dbReference>
<reference evidence="8 9" key="1">
    <citation type="submission" date="2018-08" db="EMBL/GenBank/DDBJ databases">
        <title>Murine metabolic-syndrome-specific gut microbial biobank.</title>
        <authorList>
            <person name="Liu C."/>
        </authorList>
    </citation>
    <scope>NUCLEOTIDE SEQUENCE [LARGE SCALE GENOMIC DNA]</scope>
    <source>
        <strain evidence="8 9">583</strain>
    </source>
</reference>
<organism evidence="8 9">
    <name type="scientific">Senegalia massiliensis</name>
    <dbReference type="NCBI Taxonomy" id="1720316"/>
    <lineage>
        <taxon>Bacteria</taxon>
        <taxon>Bacillati</taxon>
        <taxon>Bacillota</taxon>
        <taxon>Clostridia</taxon>
        <taxon>Eubacteriales</taxon>
        <taxon>Clostridiaceae</taxon>
        <taxon>Senegalia</taxon>
    </lineage>
</organism>
<dbReference type="Pfam" id="PF02255">
    <property type="entry name" value="PTS_IIA"/>
    <property type="match status" value="1"/>
</dbReference>
<evidence type="ECO:0000313" key="8">
    <source>
        <dbReference type="EMBL" id="NBI07027.1"/>
    </source>
</evidence>
<evidence type="ECO:0000256" key="7">
    <source>
        <dbReference type="PROSITE-ProRule" id="PRU00418"/>
    </source>
</evidence>
<comment type="cofactor">
    <cofactor evidence="6">
        <name>Mg(2+)</name>
        <dbReference type="ChEBI" id="CHEBI:18420"/>
    </cofactor>
    <text evidence="6">Binds 1 Mg(2+) ion per trimer.</text>
</comment>
<keyword evidence="2" id="KW-0762">Sugar transport</keyword>
<evidence type="ECO:0000313" key="9">
    <source>
        <dbReference type="Proteomes" id="UP000467132"/>
    </source>
</evidence>
<evidence type="ECO:0000256" key="5">
    <source>
        <dbReference type="PIRSR" id="PIRSR000699-1"/>
    </source>
</evidence>
<evidence type="ECO:0000256" key="6">
    <source>
        <dbReference type="PIRSR" id="PIRSR000699-2"/>
    </source>
</evidence>
<dbReference type="Gene3D" id="1.20.58.80">
    <property type="entry name" value="Phosphotransferase system, lactose/cellobiose-type IIA subunit"/>
    <property type="match status" value="1"/>
</dbReference>
<dbReference type="InterPro" id="IPR003188">
    <property type="entry name" value="PTS_IIA_lac/cel"/>
</dbReference>
<proteinExistence type="predicted"/>
<gene>
    <name evidence="8" type="ORF">D3Z33_09195</name>
</gene>
<dbReference type="PROSITE" id="PS51095">
    <property type="entry name" value="PTS_EIIA_TYPE_3"/>
    <property type="match status" value="1"/>
</dbReference>
<dbReference type="EMBL" id="QXXA01000009">
    <property type="protein sequence ID" value="NBI07027.1"/>
    <property type="molecule type" value="Genomic_DNA"/>
</dbReference>
<keyword evidence="1" id="KW-0813">Transport</keyword>
<feature type="modified residue" description="Phosphohistidine; by HPr" evidence="7">
    <location>
        <position position="74"/>
    </location>
</feature>
<name>A0A845QVS6_9CLOT</name>
<keyword evidence="4" id="KW-0598">Phosphotransferase system</keyword>
<dbReference type="GO" id="GO:0009401">
    <property type="term" value="P:phosphoenolpyruvate-dependent sugar phosphotransferase system"/>
    <property type="evidence" value="ECO:0007669"/>
    <property type="project" value="UniProtKB-KW"/>
</dbReference>
<dbReference type="SUPFAM" id="SSF46973">
    <property type="entry name" value="Enzyme IIa from lactose specific PTS, IIa-lac"/>
    <property type="match status" value="1"/>
</dbReference>
<evidence type="ECO:0000256" key="4">
    <source>
        <dbReference type="ARBA" id="ARBA00022683"/>
    </source>
</evidence>
<dbReference type="InterPro" id="IPR036542">
    <property type="entry name" value="PTS_IIA_lac/cel_sf"/>
</dbReference>
<feature type="binding site" evidence="6">
    <location>
        <position position="77"/>
    </location>
    <ligand>
        <name>Mg(2+)</name>
        <dbReference type="ChEBI" id="CHEBI:18420"/>
        <note>ligand shared between all trimeric partners</note>
    </ligand>
</feature>
<dbReference type="PANTHER" id="PTHR34382">
    <property type="entry name" value="PTS SYSTEM N,N'-DIACETYLCHITOBIOSE-SPECIFIC EIIA COMPONENT"/>
    <property type="match status" value="1"/>
</dbReference>
<dbReference type="GO" id="GO:0016740">
    <property type="term" value="F:transferase activity"/>
    <property type="evidence" value="ECO:0007669"/>
    <property type="project" value="UniProtKB-KW"/>
</dbReference>
<evidence type="ECO:0000256" key="3">
    <source>
        <dbReference type="ARBA" id="ARBA00022679"/>
    </source>
</evidence>
<keyword evidence="6" id="KW-0479">Metal-binding</keyword>
<dbReference type="GO" id="GO:0046872">
    <property type="term" value="F:metal ion binding"/>
    <property type="evidence" value="ECO:0007669"/>
    <property type="project" value="UniProtKB-KW"/>
</dbReference>
<dbReference type="AlphaFoldDB" id="A0A845QVS6"/>
<keyword evidence="3" id="KW-0808">Transferase</keyword>
<dbReference type="PANTHER" id="PTHR34382:SF7">
    <property type="entry name" value="PTS SYSTEM N,N'-DIACETYLCHITOBIOSE-SPECIFIC EIIA COMPONENT"/>
    <property type="match status" value="1"/>
</dbReference>
<dbReference type="Proteomes" id="UP000467132">
    <property type="component" value="Unassembled WGS sequence"/>
</dbReference>